<dbReference type="Proteomes" id="UP000033054">
    <property type="component" value="Chromosome"/>
</dbReference>
<dbReference type="AlphaFoldDB" id="A0A0E3V707"/>
<dbReference type="KEGG" id="srd:SD10_08920"/>
<protein>
    <submittedName>
        <fullName evidence="1">Uncharacterized protein</fullName>
    </submittedName>
</protein>
<gene>
    <name evidence="1" type="ORF">SD10_08920</name>
</gene>
<dbReference type="OrthoDB" id="9909402at2"/>
<dbReference type="HOGENOM" id="CLU_2332239_0_0_10"/>
<name>A0A0E3V707_9BACT</name>
<dbReference type="EMBL" id="CP010429">
    <property type="protein sequence ID" value="AKD55006.1"/>
    <property type="molecule type" value="Genomic_DNA"/>
</dbReference>
<evidence type="ECO:0000313" key="2">
    <source>
        <dbReference type="Proteomes" id="UP000033054"/>
    </source>
</evidence>
<sequence>MSEKDLALAVLAVNQLPFVDNVNVPLQAPTVFIKLSPKLAEVLPEARSVLQVEKTDFSVAEVIRVYNLYVVEYLDEIADLSHQLLMEAMDQIIKKARS</sequence>
<dbReference type="RefSeq" id="WP_046573487.1">
    <property type="nucleotide sequence ID" value="NZ_CP010429.1"/>
</dbReference>
<keyword evidence="2" id="KW-1185">Reference proteome</keyword>
<reference evidence="1 2" key="1">
    <citation type="journal article" date="2014" name="Curr. Microbiol.">
        <title>Spirosoma radiotolerans sp. nov., a gamma-radiation-resistant bacterium isolated from gamma ray-irradiated soil.</title>
        <authorList>
            <person name="Lee J.J."/>
            <person name="Srinivasan S."/>
            <person name="Lim S."/>
            <person name="Joe M."/>
            <person name="Im S."/>
            <person name="Bae S.I."/>
            <person name="Park K.R."/>
            <person name="Han J.H."/>
            <person name="Park S.H."/>
            <person name="Joo B.M."/>
            <person name="Park S.J."/>
            <person name="Kim M.K."/>
        </authorList>
    </citation>
    <scope>NUCLEOTIDE SEQUENCE [LARGE SCALE GENOMIC DNA]</scope>
    <source>
        <strain evidence="1 2">DG5A</strain>
    </source>
</reference>
<proteinExistence type="predicted"/>
<evidence type="ECO:0000313" key="1">
    <source>
        <dbReference type="EMBL" id="AKD55006.1"/>
    </source>
</evidence>
<accession>A0A0E3V707</accession>
<organism evidence="1 2">
    <name type="scientific">Spirosoma radiotolerans</name>
    <dbReference type="NCBI Taxonomy" id="1379870"/>
    <lineage>
        <taxon>Bacteria</taxon>
        <taxon>Pseudomonadati</taxon>
        <taxon>Bacteroidota</taxon>
        <taxon>Cytophagia</taxon>
        <taxon>Cytophagales</taxon>
        <taxon>Cytophagaceae</taxon>
        <taxon>Spirosoma</taxon>
    </lineage>
</organism>
<dbReference type="PATRIC" id="fig|1379870.5.peg.1945"/>